<comment type="caution">
    <text evidence="1">The sequence shown here is derived from an EMBL/GenBank/DDBJ whole genome shotgun (WGS) entry which is preliminary data.</text>
</comment>
<evidence type="ECO:0000313" key="2">
    <source>
        <dbReference type="Proteomes" id="UP000479293"/>
    </source>
</evidence>
<dbReference type="Proteomes" id="UP000479293">
    <property type="component" value="Unassembled WGS sequence"/>
</dbReference>
<reference evidence="1 2" key="1">
    <citation type="submission" date="2019-10" db="EMBL/GenBank/DDBJ databases">
        <title>Draft Genome Sequence of Cytophagaceae sp. SJW1-29.</title>
        <authorList>
            <person name="Choi A."/>
        </authorList>
    </citation>
    <scope>NUCLEOTIDE SEQUENCE [LARGE SCALE GENOMIC DNA]</scope>
    <source>
        <strain evidence="1 2">SJW1-29</strain>
    </source>
</reference>
<organism evidence="1 2">
    <name type="scientific">Salmonirosea aquatica</name>
    <dbReference type="NCBI Taxonomy" id="2654236"/>
    <lineage>
        <taxon>Bacteria</taxon>
        <taxon>Pseudomonadati</taxon>
        <taxon>Bacteroidota</taxon>
        <taxon>Cytophagia</taxon>
        <taxon>Cytophagales</taxon>
        <taxon>Spirosomataceae</taxon>
        <taxon>Salmonirosea</taxon>
    </lineage>
</organism>
<dbReference type="AlphaFoldDB" id="A0A7C9FPQ5"/>
<name>A0A7C9FPQ5_9BACT</name>
<dbReference type="EMBL" id="WHLY01000002">
    <property type="protein sequence ID" value="MPR33569.1"/>
    <property type="molecule type" value="Genomic_DNA"/>
</dbReference>
<proteinExistence type="predicted"/>
<dbReference type="RefSeq" id="WP_152758922.1">
    <property type="nucleotide sequence ID" value="NZ_WHLY01000002.1"/>
</dbReference>
<gene>
    <name evidence="1" type="ORF">GBK04_09365</name>
</gene>
<dbReference type="Pfam" id="PF14114">
    <property type="entry name" value="DUF4286"/>
    <property type="match status" value="1"/>
</dbReference>
<accession>A0A7C9FPQ5</accession>
<sequence>MILYNITVNISRMAEKEWFDWMKTVHIPDIMATGLPVAHKMMRLLTEVENEGTTYSIQFSFREMDDYLTYQNEHQARLQQDHHGRYKDRYVAFRTLLEEV</sequence>
<dbReference type="InterPro" id="IPR025563">
    <property type="entry name" value="DUF4286"/>
</dbReference>
<protein>
    <submittedName>
        <fullName evidence="1">DUF4286 family protein</fullName>
    </submittedName>
</protein>
<evidence type="ECO:0000313" key="1">
    <source>
        <dbReference type="EMBL" id="MPR33569.1"/>
    </source>
</evidence>
<keyword evidence="2" id="KW-1185">Reference proteome</keyword>